<keyword evidence="4 9" id="KW-0808">Transferase</keyword>
<dbReference type="CDD" id="cd11642">
    <property type="entry name" value="SUMT"/>
    <property type="match status" value="1"/>
</dbReference>
<keyword evidence="3 9" id="KW-0489">Methyltransferase</keyword>
<dbReference type="Gene3D" id="3.40.1010.10">
    <property type="entry name" value="Cobalt-precorrin-4 Transmethylase, Domain 1"/>
    <property type="match status" value="1"/>
</dbReference>
<protein>
    <recommendedName>
        <fullName evidence="2">uroporphyrinogen-III C-methyltransferase</fullName>
        <ecNumber evidence="2">2.1.1.107</ecNumber>
    </recommendedName>
</protein>
<keyword evidence="10" id="KW-1185">Reference proteome</keyword>
<evidence type="ECO:0000256" key="6">
    <source>
        <dbReference type="ARBA" id="ARBA00023244"/>
    </source>
</evidence>
<dbReference type="PANTHER" id="PTHR45790">
    <property type="entry name" value="SIROHEME SYNTHASE-RELATED"/>
    <property type="match status" value="1"/>
</dbReference>
<feature type="domain" description="Tetrapyrrole methylase" evidence="8">
    <location>
        <begin position="12"/>
        <end position="221"/>
    </location>
</feature>
<dbReference type="FunFam" id="3.40.1010.10:FF:000001">
    <property type="entry name" value="Siroheme synthase"/>
    <property type="match status" value="1"/>
</dbReference>
<comment type="similarity">
    <text evidence="1">Belongs to the precorrin methyltransferase family.</text>
</comment>
<dbReference type="InterPro" id="IPR006366">
    <property type="entry name" value="CobA/CysG_C"/>
</dbReference>
<keyword evidence="6" id="KW-0627">Porphyrin biosynthesis</keyword>
<accession>A0AAP2DRN4</accession>
<dbReference type="PROSITE" id="PS00839">
    <property type="entry name" value="SUMT_1"/>
    <property type="match status" value="1"/>
</dbReference>
<dbReference type="GO" id="GO:0004851">
    <property type="term" value="F:uroporphyrin-III C-methyltransferase activity"/>
    <property type="evidence" value="ECO:0007669"/>
    <property type="project" value="UniProtKB-EC"/>
</dbReference>
<dbReference type="GO" id="GO:0019354">
    <property type="term" value="P:siroheme biosynthetic process"/>
    <property type="evidence" value="ECO:0007669"/>
    <property type="project" value="InterPro"/>
</dbReference>
<keyword evidence="5" id="KW-0949">S-adenosyl-L-methionine</keyword>
<comment type="pathway">
    <text evidence="7">Porphyrin-containing compound metabolism; siroheme biosynthesis; precorrin-2 from uroporphyrinogen III: step 1/1.</text>
</comment>
<dbReference type="InterPro" id="IPR000878">
    <property type="entry name" value="4pyrrol_Mease"/>
</dbReference>
<dbReference type="InterPro" id="IPR035996">
    <property type="entry name" value="4pyrrol_Methylase_sf"/>
</dbReference>
<evidence type="ECO:0000313" key="9">
    <source>
        <dbReference type="EMBL" id="MBT1701240.1"/>
    </source>
</evidence>
<name>A0AAP2DRN4_9BACT</name>
<dbReference type="AlphaFoldDB" id="A0AAP2DRN4"/>
<sequence length="263" mass="27863">MTTIFSFHKEPRLTLVGAGPGDPELITLKAINTLKAADIVLYDALVSEEILAYIPVGTPALSVGKRAGEHSYTQDEINELIVEFAYLYGHVVRLKGGDPFVFGRGAEEIEFAARHGVTTSVVPGISSAIAVPAAMNIPVTSRGVSESFWVVTGTTMAGAISDDVALAARSTATVVILMGLNKLEEIMTIFSANGKEQTPVAVVQNGTLKDQRSVTGTVSTIVERARQEKIGAPAIIVVGEVVRFSAFVETLASRMQGQVSAFQ</sequence>
<evidence type="ECO:0000259" key="8">
    <source>
        <dbReference type="Pfam" id="PF00590"/>
    </source>
</evidence>
<dbReference type="InterPro" id="IPR014776">
    <property type="entry name" value="4pyrrole_Mease_sub2"/>
</dbReference>
<evidence type="ECO:0000256" key="4">
    <source>
        <dbReference type="ARBA" id="ARBA00022679"/>
    </source>
</evidence>
<dbReference type="InterPro" id="IPR014777">
    <property type="entry name" value="4pyrrole_Mease_sub1"/>
</dbReference>
<dbReference type="RefSeq" id="WP_254169925.1">
    <property type="nucleotide sequence ID" value="NZ_JAHESF010000061.1"/>
</dbReference>
<evidence type="ECO:0000313" key="10">
    <source>
        <dbReference type="Proteomes" id="UP001319200"/>
    </source>
</evidence>
<dbReference type="NCBIfam" id="NF004790">
    <property type="entry name" value="PRK06136.1"/>
    <property type="match status" value="1"/>
</dbReference>
<organism evidence="9 10">
    <name type="scientific">Chryseosolibacter histidini</name>
    <dbReference type="NCBI Taxonomy" id="2782349"/>
    <lineage>
        <taxon>Bacteria</taxon>
        <taxon>Pseudomonadati</taxon>
        <taxon>Bacteroidota</taxon>
        <taxon>Cytophagia</taxon>
        <taxon>Cytophagales</taxon>
        <taxon>Chryseotaleaceae</taxon>
        <taxon>Chryseosolibacter</taxon>
    </lineage>
</organism>
<dbReference type="InterPro" id="IPR003043">
    <property type="entry name" value="Uropor_MeTrfase_CS"/>
</dbReference>
<dbReference type="Proteomes" id="UP001319200">
    <property type="component" value="Unassembled WGS sequence"/>
</dbReference>
<evidence type="ECO:0000256" key="1">
    <source>
        <dbReference type="ARBA" id="ARBA00005879"/>
    </source>
</evidence>
<reference evidence="9 10" key="1">
    <citation type="submission" date="2021-05" db="EMBL/GenBank/DDBJ databases">
        <title>A Polyphasic approach of four new species of the genus Ohtaekwangia: Ohtaekwangia histidinii sp. nov., Ohtaekwangia cretensis sp. nov., Ohtaekwangia indiensis sp. nov., Ohtaekwangia reichenbachii sp. nov. from diverse environment.</title>
        <authorList>
            <person name="Octaviana S."/>
        </authorList>
    </citation>
    <scope>NUCLEOTIDE SEQUENCE [LARGE SCALE GENOMIC DNA]</scope>
    <source>
        <strain evidence="9 10">PWU4</strain>
    </source>
</reference>
<gene>
    <name evidence="9" type="primary">cobA</name>
    <name evidence="9" type="ORF">KK083_30390</name>
</gene>
<evidence type="ECO:0000256" key="5">
    <source>
        <dbReference type="ARBA" id="ARBA00022691"/>
    </source>
</evidence>
<dbReference type="EMBL" id="JAHESF010000061">
    <property type="protein sequence ID" value="MBT1701240.1"/>
    <property type="molecule type" value="Genomic_DNA"/>
</dbReference>
<evidence type="ECO:0000256" key="2">
    <source>
        <dbReference type="ARBA" id="ARBA00012162"/>
    </source>
</evidence>
<dbReference type="NCBIfam" id="TIGR01469">
    <property type="entry name" value="cobA_cysG_Cterm"/>
    <property type="match status" value="1"/>
</dbReference>
<dbReference type="GO" id="GO:0032259">
    <property type="term" value="P:methylation"/>
    <property type="evidence" value="ECO:0007669"/>
    <property type="project" value="UniProtKB-KW"/>
</dbReference>
<comment type="caution">
    <text evidence="9">The sequence shown here is derived from an EMBL/GenBank/DDBJ whole genome shotgun (WGS) entry which is preliminary data.</text>
</comment>
<evidence type="ECO:0000256" key="3">
    <source>
        <dbReference type="ARBA" id="ARBA00022603"/>
    </source>
</evidence>
<dbReference type="Gene3D" id="3.30.950.10">
    <property type="entry name" value="Methyltransferase, Cobalt-precorrin-4 Transmethylase, Domain 2"/>
    <property type="match status" value="1"/>
</dbReference>
<proteinExistence type="inferred from homology"/>
<dbReference type="SUPFAM" id="SSF53790">
    <property type="entry name" value="Tetrapyrrole methylase"/>
    <property type="match status" value="1"/>
</dbReference>
<dbReference type="EC" id="2.1.1.107" evidence="2"/>
<evidence type="ECO:0000256" key="7">
    <source>
        <dbReference type="ARBA" id="ARBA00025705"/>
    </source>
</evidence>
<dbReference type="PANTHER" id="PTHR45790:SF3">
    <property type="entry name" value="S-ADENOSYL-L-METHIONINE-DEPENDENT UROPORPHYRINOGEN III METHYLTRANSFERASE, CHLOROPLASTIC"/>
    <property type="match status" value="1"/>
</dbReference>
<dbReference type="InterPro" id="IPR050161">
    <property type="entry name" value="Siro_Cobalamin_biosynth"/>
</dbReference>
<dbReference type="Pfam" id="PF00590">
    <property type="entry name" value="TP_methylase"/>
    <property type="match status" value="1"/>
</dbReference>